<dbReference type="PANTHER" id="PTHR31118:SF12">
    <property type="entry name" value="CYCLASE-LIKE PROTEIN 2"/>
    <property type="match status" value="1"/>
</dbReference>
<evidence type="ECO:0000313" key="1">
    <source>
        <dbReference type="EMBL" id="HGI30974.1"/>
    </source>
</evidence>
<dbReference type="Gene3D" id="3.50.30.50">
    <property type="entry name" value="Putative cyclase"/>
    <property type="match status" value="1"/>
</dbReference>
<organism evidence="1">
    <name type="scientific">Candidatus Caldatribacterium californiense</name>
    <dbReference type="NCBI Taxonomy" id="1454726"/>
    <lineage>
        <taxon>Bacteria</taxon>
        <taxon>Pseudomonadati</taxon>
        <taxon>Atribacterota</taxon>
        <taxon>Atribacteria</taxon>
        <taxon>Atribacterales</taxon>
        <taxon>Candidatus Caldatribacteriaceae</taxon>
        <taxon>Candidatus Caldatribacterium</taxon>
    </lineage>
</organism>
<dbReference type="AlphaFoldDB" id="A0A7V4DEF3"/>
<comment type="caution">
    <text evidence="1">The sequence shown here is derived from an EMBL/GenBank/DDBJ whole genome shotgun (WGS) entry which is preliminary data.</text>
</comment>
<dbReference type="Pfam" id="PF04199">
    <property type="entry name" value="Cyclase"/>
    <property type="match status" value="1"/>
</dbReference>
<protein>
    <submittedName>
        <fullName evidence="1">Cyclase family protein</fullName>
    </submittedName>
</protein>
<name>A0A7V4DEF3_9BACT</name>
<dbReference type="GO" id="GO:0019441">
    <property type="term" value="P:L-tryptophan catabolic process to kynurenine"/>
    <property type="evidence" value="ECO:0007669"/>
    <property type="project" value="InterPro"/>
</dbReference>
<dbReference type="EMBL" id="DTFV01000097">
    <property type="protein sequence ID" value="HGI30974.1"/>
    <property type="molecule type" value="Genomic_DNA"/>
</dbReference>
<proteinExistence type="predicted"/>
<dbReference type="PANTHER" id="PTHR31118">
    <property type="entry name" value="CYCLASE-LIKE PROTEIN 2"/>
    <property type="match status" value="1"/>
</dbReference>
<sequence>MLPEGGKIMEIFDISLEIFEDMPTYRGRKERRPKIERIRTLLEGANETRLVLDTHTGTHMDAPLHMLPSDISIDRIPLSSCMGPAVVLEILHRPVITEEDLKPFEPVLSEGHFVLLKTENSFSDPSREDFVYLSEGAAYFLVGKRLKGVGIDALGVERDQPGHPTHRVLLENGLVVVEGLLLRDIAPGVYFFIALPLKIRGGDGAPARAMLIRM</sequence>
<reference evidence="1" key="1">
    <citation type="journal article" date="2020" name="mSystems">
        <title>Genome- and Community-Level Interaction Insights into Carbon Utilization and Element Cycling Functions of Hydrothermarchaeota in Hydrothermal Sediment.</title>
        <authorList>
            <person name="Zhou Z."/>
            <person name="Liu Y."/>
            <person name="Xu W."/>
            <person name="Pan J."/>
            <person name="Luo Z.H."/>
            <person name="Li M."/>
        </authorList>
    </citation>
    <scope>NUCLEOTIDE SEQUENCE [LARGE SCALE GENOMIC DNA]</scope>
    <source>
        <strain evidence="1">SpSt-747</strain>
    </source>
</reference>
<gene>
    <name evidence="1" type="ORF">ENV30_06685</name>
</gene>
<dbReference type="GO" id="GO:0004061">
    <property type="term" value="F:arylformamidase activity"/>
    <property type="evidence" value="ECO:0007669"/>
    <property type="project" value="InterPro"/>
</dbReference>
<dbReference type="InterPro" id="IPR007325">
    <property type="entry name" value="KFase/CYL"/>
</dbReference>
<accession>A0A7V4DEF3</accession>
<dbReference type="SUPFAM" id="SSF102198">
    <property type="entry name" value="Putative cyclase"/>
    <property type="match status" value="1"/>
</dbReference>
<dbReference type="InterPro" id="IPR037175">
    <property type="entry name" value="KFase_sf"/>
</dbReference>